<evidence type="ECO:0000313" key="2">
    <source>
        <dbReference type="EMBL" id="MFD0928346.1"/>
    </source>
</evidence>
<dbReference type="Proteomes" id="UP001597106">
    <property type="component" value="Unassembled WGS sequence"/>
</dbReference>
<accession>A0ABW3GHW3</accession>
<proteinExistence type="predicted"/>
<evidence type="ECO:0000313" key="3">
    <source>
        <dbReference type="Proteomes" id="UP001597106"/>
    </source>
</evidence>
<feature type="transmembrane region" description="Helical" evidence="1">
    <location>
        <begin position="265"/>
        <end position="285"/>
    </location>
</feature>
<feature type="transmembrane region" description="Helical" evidence="1">
    <location>
        <begin position="240"/>
        <end position="259"/>
    </location>
</feature>
<feature type="transmembrane region" description="Helical" evidence="1">
    <location>
        <begin position="124"/>
        <end position="146"/>
    </location>
</feature>
<evidence type="ECO:0000256" key="1">
    <source>
        <dbReference type="SAM" id="Phobius"/>
    </source>
</evidence>
<feature type="transmembrane region" description="Helical" evidence="1">
    <location>
        <begin position="52"/>
        <end position="74"/>
    </location>
</feature>
<gene>
    <name evidence="2" type="ORF">ACFQ1T_01010</name>
</gene>
<reference evidence="3" key="1">
    <citation type="journal article" date="2019" name="Int. J. Syst. Evol. Microbiol.">
        <title>The Global Catalogue of Microorganisms (GCM) 10K type strain sequencing project: providing services to taxonomists for standard genome sequencing and annotation.</title>
        <authorList>
            <consortium name="The Broad Institute Genomics Platform"/>
            <consortium name="The Broad Institute Genome Sequencing Center for Infectious Disease"/>
            <person name="Wu L."/>
            <person name="Ma J."/>
        </authorList>
    </citation>
    <scope>NUCLEOTIDE SEQUENCE [LARGE SCALE GENOMIC DNA]</scope>
    <source>
        <strain evidence="3">CCUG 59685</strain>
    </source>
</reference>
<feature type="transmembrane region" description="Helical" evidence="1">
    <location>
        <begin position="200"/>
        <end position="219"/>
    </location>
</feature>
<feature type="transmembrane region" description="Helical" evidence="1">
    <location>
        <begin position="158"/>
        <end position="180"/>
    </location>
</feature>
<feature type="transmembrane region" description="Helical" evidence="1">
    <location>
        <begin position="12"/>
        <end position="32"/>
    </location>
</feature>
<feature type="transmembrane region" description="Helical" evidence="1">
    <location>
        <begin position="297"/>
        <end position="316"/>
    </location>
</feature>
<comment type="caution">
    <text evidence="2">The sequence shown here is derived from an EMBL/GenBank/DDBJ whole genome shotgun (WGS) entry which is preliminary data.</text>
</comment>
<organism evidence="2 3">
    <name type="scientific">Methylophilus glucosoxydans</name>
    <dbReference type="NCBI Taxonomy" id="752553"/>
    <lineage>
        <taxon>Bacteria</taxon>
        <taxon>Pseudomonadati</taxon>
        <taxon>Pseudomonadota</taxon>
        <taxon>Betaproteobacteria</taxon>
        <taxon>Nitrosomonadales</taxon>
        <taxon>Methylophilaceae</taxon>
        <taxon>Methylophilus</taxon>
    </lineage>
</organism>
<keyword evidence="3" id="KW-1185">Reference proteome</keyword>
<sequence length="388" mass="44198">MFAAATTRSALVMTILAMILIPLISSWFAYPSTHLPPGFGIFPPQFVEDPPGFNLIVFVVIALLEAAVAIFLLFPQWFGFKPVAPSPQPVQRALPWWFWAGMVVTLFFWWLMLARTTPFGDLVYYAFTPMWWGFIFVLDGLTFRYAGGYSLFASRPKTFLISAAVSLGGWYFFEYFDYFALGNWYYPNTDDIPALSHAKIVWIFLFAYTTVWPAIFEWYTLLNAFPKFVARYAQGPALSLPAKPMLYLSFVLLAAVPFWPYPLFWAMWIAPLIGISAILIMRGIWTPFTDVAKGNWSPVLLMALSAIINGLFWEVWNYGSAHPVLPVTNPNYWVYDIPYVNVIHIYVEMPLLGFAGYLPFGVLAWVIFLWAGKVFGFNTDLLKSGQGH</sequence>
<keyword evidence="1" id="KW-1133">Transmembrane helix</keyword>
<protein>
    <submittedName>
        <fullName evidence="2">Mechanosensitive ion channel protein MscS</fullName>
    </submittedName>
</protein>
<feature type="transmembrane region" description="Helical" evidence="1">
    <location>
        <begin position="94"/>
        <end position="112"/>
    </location>
</feature>
<feature type="transmembrane region" description="Helical" evidence="1">
    <location>
        <begin position="351"/>
        <end position="371"/>
    </location>
</feature>
<keyword evidence="1" id="KW-0812">Transmembrane</keyword>
<name>A0ABW3GHW3_9PROT</name>
<keyword evidence="1" id="KW-0472">Membrane</keyword>
<dbReference type="RefSeq" id="WP_379073431.1">
    <property type="nucleotide sequence ID" value="NZ_JBHTJW010000001.1"/>
</dbReference>
<dbReference type="EMBL" id="JBHTJW010000001">
    <property type="protein sequence ID" value="MFD0928346.1"/>
    <property type="molecule type" value="Genomic_DNA"/>
</dbReference>